<dbReference type="EMBL" id="MK971153">
    <property type="protein sequence ID" value="QDO67014.1"/>
    <property type="molecule type" value="Genomic_RNA"/>
</dbReference>
<reference evidence="2" key="2">
    <citation type="submission" date="2019-05" db="EMBL/GenBank/DDBJ databases">
        <title>Characterization of Three Novel Viruses in the Families Nyamiviridae, Orthomyxoviridae and Bunyaviridae (Peribunyaviridae) Isolated from Birds during West Nile Virus Surveillance in Harris County, Texas.</title>
        <authorList>
            <person name="Tesh T.B."/>
            <person name="Guzman H."/>
            <person name="Nunes M.R.T."/>
            <person name="Contreras-Gutierrez M.A."/>
            <person name="Reyna M."/>
            <person name="Popov V.L."/>
            <person name="Travassos A.P.A."/>
            <person name="da Souza W.M."/>
            <person name="Patroca S."/>
            <person name="Widen S.G."/>
            <person name="Wood T.G."/>
            <person name="Vela J."/>
            <person name="Salvato V."/>
            <person name="Bueno R."/>
            <person name="Walker P.J."/>
            <person name="Vasilakis N."/>
        </authorList>
    </citation>
    <scope>NUCLEOTIDE SEQUENCE</scope>
    <source>
        <strain evidence="2">DO-200</strain>
    </source>
</reference>
<accession>A0A516EL23</accession>
<evidence type="ECO:0000256" key="1">
    <source>
        <dbReference type="SAM" id="MobiDB-lite"/>
    </source>
</evidence>
<dbReference type="KEGG" id="vg:80536472"/>
<proteinExistence type="predicted"/>
<feature type="region of interest" description="Disordered" evidence="1">
    <location>
        <begin position="140"/>
        <end position="192"/>
    </location>
</feature>
<sequence>MNRAKRDATLWYQVRVTTPLEVKLVTVMLQTVSEKDGFKKRPDLSVFEASRACIFIDGWEPYLRVEISPIAFARQDKHKFPLVSVHALKPYGWKAKDFAMFPMTVLYDGVVFKEPIDLAMDHQKPFLFCVKEALLQAEREKEKEKEKERDRCKARGESKDRNRSPSADEARGKVGRTGTLTRFRSSLIRRGR</sequence>
<evidence type="ECO:0000313" key="3">
    <source>
        <dbReference type="EMBL" id="QFQ60717.1"/>
    </source>
</evidence>
<organism evidence="2 4">
    <name type="scientific">San Jacinto virus</name>
    <dbReference type="NCBI Taxonomy" id="2596788"/>
    <lineage>
        <taxon>Viruses</taxon>
        <taxon>Riboviria</taxon>
        <taxon>Orthornavirae</taxon>
        <taxon>Negarnaviricota</taxon>
        <taxon>Haploviricotina</taxon>
        <taxon>Monjiviricetes</taxon>
        <taxon>Mononegavirales</taxon>
        <taxon>Nyamiviridae</taxon>
        <taxon>Nyavirus</taxon>
        <taxon>Nyavirus sanjacintoense</taxon>
    </lineage>
</organism>
<reference evidence="3" key="1">
    <citation type="submission" date="2018-10" db="EMBL/GenBank/DDBJ databases">
        <title>Characterization of three novel viruses in the families Nyamiviridae, Orthomyxoviridae and Peribunyaviridae isolate from birds during West Nile virus surveillance in Harris county, Texas.</title>
        <authorList>
            <person name="Tesh R.B."/>
            <person name="Guzman H."/>
            <person name="Nunes M.R.T."/>
            <person name="Contreras-Gutierrez M.A."/>
            <person name="Renya M."/>
            <person name="Popov V.L."/>
            <person name="Travassos A.P.A."/>
            <person name="Souza W.Marciel."/>
            <person name="da Silva S.Patroca."/>
            <person name="Widen S."/>
            <person name="Wood T."/>
            <person name="Vela J."/>
            <person name="Salvato V."/>
            <person name="Bueno R."/>
            <person name="Vasilakis N."/>
        </authorList>
    </citation>
    <scope>NUCLEOTIDE SEQUENCE</scope>
    <source>
        <strain evidence="3">Sjv-1</strain>
    </source>
</reference>
<keyword evidence="4" id="KW-1185">Reference proteome</keyword>
<evidence type="ECO:0000313" key="4">
    <source>
        <dbReference type="Proteomes" id="UP000680490"/>
    </source>
</evidence>
<name>A0A516EL23_9MONO</name>
<dbReference type="Proteomes" id="UP000680490">
    <property type="component" value="Segment"/>
</dbReference>
<dbReference type="RefSeq" id="YP_010798319.1">
    <property type="nucleotide sequence ID" value="NC_076412.1"/>
</dbReference>
<evidence type="ECO:0000313" key="2">
    <source>
        <dbReference type="EMBL" id="QDO67014.1"/>
    </source>
</evidence>
<dbReference type="GeneID" id="80536472"/>
<protein>
    <submittedName>
        <fullName evidence="2 3">M</fullName>
    </submittedName>
</protein>
<feature type="compositionally biased region" description="Basic and acidic residues" evidence="1">
    <location>
        <begin position="140"/>
        <end position="172"/>
    </location>
</feature>
<dbReference type="EMBL" id="MK037477">
    <property type="protein sequence ID" value="QFQ60717.1"/>
    <property type="molecule type" value="Viral_cRNA"/>
</dbReference>